<dbReference type="FunFam" id="3.40.50.720:FF:000131">
    <property type="entry name" value="Short-chain dehydrogenase/reductase 3"/>
    <property type="match status" value="1"/>
</dbReference>
<comment type="subcellular location">
    <subcellularLocation>
        <location evidence="1">Membrane</location>
        <topology evidence="1">Multi-pass membrane protein</topology>
    </subcellularLocation>
</comment>
<dbReference type="CDD" id="cd05339">
    <property type="entry name" value="17beta-HSDXI-like_SDR_c"/>
    <property type="match status" value="1"/>
</dbReference>
<keyword evidence="7" id="KW-0443">Lipid metabolism</keyword>
<evidence type="ECO:0000256" key="8">
    <source>
        <dbReference type="ARBA" id="ARBA00023136"/>
    </source>
</evidence>
<dbReference type="PANTHER" id="PTHR24322:SF736">
    <property type="entry name" value="RETINOL DEHYDROGENASE 10"/>
    <property type="match status" value="1"/>
</dbReference>
<dbReference type="AlphaFoldDB" id="A0ABD3XVU9"/>
<dbReference type="PRINTS" id="PR00080">
    <property type="entry name" value="SDRFAMILY"/>
</dbReference>
<evidence type="ECO:0000256" key="2">
    <source>
        <dbReference type="ARBA" id="ARBA00006484"/>
    </source>
</evidence>
<evidence type="ECO:0000256" key="6">
    <source>
        <dbReference type="ARBA" id="ARBA00023002"/>
    </source>
</evidence>
<keyword evidence="3" id="KW-0812">Transmembrane</keyword>
<dbReference type="InterPro" id="IPR020904">
    <property type="entry name" value="Sc_DH/Rdtase_CS"/>
</dbReference>
<evidence type="ECO:0000256" key="4">
    <source>
        <dbReference type="ARBA" id="ARBA00022857"/>
    </source>
</evidence>
<dbReference type="PROSITE" id="PS00061">
    <property type="entry name" value="ADH_SHORT"/>
    <property type="match status" value="1"/>
</dbReference>
<comment type="similarity">
    <text evidence="2 12">Belongs to the short-chain dehydrogenases/reductases (SDR) family.</text>
</comment>
<evidence type="ECO:0000256" key="5">
    <source>
        <dbReference type="ARBA" id="ARBA00022989"/>
    </source>
</evidence>
<comment type="function">
    <text evidence="9">Catalyzes the reduction of all-trans-retinal to all-trans-retinol in the presence of NADPH.</text>
</comment>
<keyword evidence="5" id="KW-1133">Transmembrane helix</keyword>
<keyword evidence="4" id="KW-0521">NADP</keyword>
<evidence type="ECO:0000256" key="12">
    <source>
        <dbReference type="RuleBase" id="RU000363"/>
    </source>
</evidence>
<comment type="caution">
    <text evidence="13">The sequence shown here is derived from an EMBL/GenBank/DDBJ whole genome shotgun (WGS) entry which is preliminary data.</text>
</comment>
<dbReference type="PANTHER" id="PTHR24322">
    <property type="entry name" value="PKSB"/>
    <property type="match status" value="1"/>
</dbReference>
<protein>
    <recommendedName>
        <fullName evidence="10">Short-chain dehydrogenase/reductase 3</fullName>
    </recommendedName>
    <alternativeName>
        <fullName evidence="11">Retinal short-chain dehydrogenase/reductase 1</fullName>
    </alternativeName>
</protein>
<proteinExistence type="inferred from homology"/>
<evidence type="ECO:0000256" key="11">
    <source>
        <dbReference type="ARBA" id="ARBA00082544"/>
    </source>
</evidence>
<dbReference type="GO" id="GO:0052650">
    <property type="term" value="F:all-trans-retinol dehydrogenase (NADP+) activity"/>
    <property type="evidence" value="ECO:0007669"/>
    <property type="project" value="UniProtKB-ARBA"/>
</dbReference>
<organism evidence="13 14">
    <name type="scientific">Sinanodonta woodiana</name>
    <name type="common">Chinese pond mussel</name>
    <name type="synonym">Anodonta woodiana</name>
    <dbReference type="NCBI Taxonomy" id="1069815"/>
    <lineage>
        <taxon>Eukaryota</taxon>
        <taxon>Metazoa</taxon>
        <taxon>Spiralia</taxon>
        <taxon>Lophotrochozoa</taxon>
        <taxon>Mollusca</taxon>
        <taxon>Bivalvia</taxon>
        <taxon>Autobranchia</taxon>
        <taxon>Heteroconchia</taxon>
        <taxon>Palaeoheterodonta</taxon>
        <taxon>Unionida</taxon>
        <taxon>Unionoidea</taxon>
        <taxon>Unionidae</taxon>
        <taxon>Unioninae</taxon>
        <taxon>Sinanodonta</taxon>
    </lineage>
</organism>
<dbReference type="Proteomes" id="UP001634394">
    <property type="component" value="Unassembled WGS sequence"/>
</dbReference>
<evidence type="ECO:0000256" key="7">
    <source>
        <dbReference type="ARBA" id="ARBA00023098"/>
    </source>
</evidence>
<evidence type="ECO:0000256" key="10">
    <source>
        <dbReference type="ARBA" id="ARBA00068717"/>
    </source>
</evidence>
<keyword evidence="8" id="KW-0472">Membrane</keyword>
<evidence type="ECO:0000313" key="13">
    <source>
        <dbReference type="EMBL" id="KAL3889681.1"/>
    </source>
</evidence>
<keyword evidence="14" id="KW-1185">Reference proteome</keyword>
<dbReference type="Pfam" id="PF00106">
    <property type="entry name" value="adh_short"/>
    <property type="match status" value="1"/>
</dbReference>
<evidence type="ECO:0000256" key="3">
    <source>
        <dbReference type="ARBA" id="ARBA00022692"/>
    </source>
</evidence>
<dbReference type="InterPro" id="IPR002347">
    <property type="entry name" value="SDR_fam"/>
</dbReference>
<dbReference type="Gene3D" id="3.40.50.720">
    <property type="entry name" value="NAD(P)-binding Rossmann-like Domain"/>
    <property type="match status" value="1"/>
</dbReference>
<dbReference type="PRINTS" id="PR00081">
    <property type="entry name" value="GDHRDH"/>
</dbReference>
<evidence type="ECO:0000313" key="14">
    <source>
        <dbReference type="Proteomes" id="UP001634394"/>
    </source>
</evidence>
<evidence type="ECO:0000256" key="9">
    <source>
        <dbReference type="ARBA" id="ARBA00059620"/>
    </source>
</evidence>
<reference evidence="13 14" key="1">
    <citation type="submission" date="2024-11" db="EMBL/GenBank/DDBJ databases">
        <title>Chromosome-level genome assembly of the freshwater bivalve Anodonta woodiana.</title>
        <authorList>
            <person name="Chen X."/>
        </authorList>
    </citation>
    <scope>NUCLEOTIDE SEQUENCE [LARGE SCALE GENOMIC DNA]</scope>
    <source>
        <strain evidence="13">MN2024</strain>
        <tissue evidence="13">Gills</tissue>
    </source>
</reference>
<keyword evidence="6" id="KW-0560">Oxidoreductase</keyword>
<accession>A0ABD3XVU9</accession>
<dbReference type="GO" id="GO:0016020">
    <property type="term" value="C:membrane"/>
    <property type="evidence" value="ECO:0007669"/>
    <property type="project" value="UniProtKB-SubCell"/>
</dbReference>
<dbReference type="EMBL" id="JBJQND010000001">
    <property type="protein sequence ID" value="KAL3889681.1"/>
    <property type="molecule type" value="Genomic_DNA"/>
</dbReference>
<evidence type="ECO:0000256" key="1">
    <source>
        <dbReference type="ARBA" id="ARBA00004141"/>
    </source>
</evidence>
<dbReference type="InterPro" id="IPR036291">
    <property type="entry name" value="NAD(P)-bd_dom_sf"/>
</dbReference>
<name>A0ABD3XVU9_SINWO</name>
<sequence>MKVVTEVVYLGLYFLYCCLESVFRICFPPRRKNIAGQNVLVTGAGHGIGREIAIELARLGGNLILWDINQSSNEATANIIRAFGGTASAYVCDVSKKDDIKRLAEQVRREVGDVDILVNNAGILNGDELLEIDDDDIQKTFDINTMAHFWTIKEFLPSMISKNKGHLVCVASMAGRFGVCYLVDYCASKFAVYGMMEALSEELRCTGKDGVKTTLVCPTVVDTGIIKIPKDRFNVGMLTAKDTADAAIDGVLRNKQVVIIPRVAGLSICMSLLPRKFVAKLRDFAGIGLFPQYHSNVNVSRNPR</sequence>
<dbReference type="SUPFAM" id="SSF51735">
    <property type="entry name" value="NAD(P)-binding Rossmann-fold domains"/>
    <property type="match status" value="1"/>
</dbReference>
<gene>
    <name evidence="13" type="ORF">ACJMK2_002010</name>
</gene>